<dbReference type="PROSITE" id="PS00518">
    <property type="entry name" value="ZF_RING_1"/>
    <property type="match status" value="1"/>
</dbReference>
<sequence length="193" mass="23776">MNQFCSICQNNIKKNQIKRLECNHAFCKGCLNQWRNNNNNSCPNCRNIIQKPHSYNLRSRQQRPRRQRRSRRRALPLTDLFLNVYLEVNEQNRQTRSNSLYLRKLLIIQEIKSKLKELTILNNNRRSYIQEKVQIINHIVLLLKQNNWIYNNYEHNKQIIQNRFKEIRNHESDYIKQKVDEWYYELFQIQLTE</sequence>
<dbReference type="GO" id="GO:0008270">
    <property type="term" value="F:zinc ion binding"/>
    <property type="evidence" value="ECO:0007669"/>
    <property type="project" value="UniProtKB-KW"/>
</dbReference>
<dbReference type="Gene3D" id="3.30.40.10">
    <property type="entry name" value="Zinc/RING finger domain, C3HC4 (zinc finger)"/>
    <property type="match status" value="1"/>
</dbReference>
<dbReference type="InterPro" id="IPR001841">
    <property type="entry name" value="Znf_RING"/>
</dbReference>
<reference evidence="6" key="1">
    <citation type="journal article" date="2019" name="Philos. Trans. R. Soc. Lond., B, Biol. Sci.">
        <title>Targeted metagenomic recovery of four divergent viruses reveals shared and distinctive characteristics of giant viruses of marine eukaryotes.</title>
        <authorList>
            <person name="Needham D.M."/>
            <person name="Poirier C."/>
            <person name="Hehenberger E."/>
            <person name="Jimenez V."/>
            <person name="Swalwell J.E."/>
            <person name="Santoro A.E."/>
            <person name="Worden A.Z."/>
        </authorList>
    </citation>
    <scope>NUCLEOTIDE SEQUENCE</scope>
    <source>
        <strain evidence="6">OPacV-421</strain>
    </source>
</reference>
<dbReference type="SMART" id="SM00184">
    <property type="entry name" value="RING"/>
    <property type="match status" value="1"/>
</dbReference>
<evidence type="ECO:0000259" key="5">
    <source>
        <dbReference type="PROSITE" id="PS50089"/>
    </source>
</evidence>
<dbReference type="InterPro" id="IPR017907">
    <property type="entry name" value="Znf_RING_CS"/>
</dbReference>
<dbReference type="Pfam" id="PF13639">
    <property type="entry name" value="zf-RING_2"/>
    <property type="match status" value="1"/>
</dbReference>
<keyword evidence="1" id="KW-0479">Metal-binding</keyword>
<evidence type="ECO:0000313" key="6">
    <source>
        <dbReference type="EMBL" id="QFG74902.1"/>
    </source>
</evidence>
<keyword evidence="3" id="KW-0862">Zinc</keyword>
<dbReference type="EMBL" id="MN448295">
    <property type="protein sequence ID" value="QFG74902.1"/>
    <property type="molecule type" value="Genomic_DNA"/>
</dbReference>
<accession>A0A5J6VL92</accession>
<feature type="domain" description="RING-type" evidence="5">
    <location>
        <begin position="5"/>
        <end position="46"/>
    </location>
</feature>
<proteinExistence type="predicted"/>
<evidence type="ECO:0000256" key="4">
    <source>
        <dbReference type="PROSITE-ProRule" id="PRU00175"/>
    </source>
</evidence>
<dbReference type="InterPro" id="IPR013083">
    <property type="entry name" value="Znf_RING/FYVE/PHD"/>
</dbReference>
<evidence type="ECO:0000256" key="2">
    <source>
        <dbReference type="ARBA" id="ARBA00022771"/>
    </source>
</evidence>
<evidence type="ECO:0000256" key="1">
    <source>
        <dbReference type="ARBA" id="ARBA00022723"/>
    </source>
</evidence>
<name>A0A5J6VL92_9VIRU</name>
<keyword evidence="2 4" id="KW-0863">Zinc-finger</keyword>
<organism evidence="6">
    <name type="scientific">Megaviridae environmental sample</name>
    <dbReference type="NCBI Taxonomy" id="1737588"/>
    <lineage>
        <taxon>Viruses</taxon>
        <taxon>Varidnaviria</taxon>
        <taxon>Bamfordvirae</taxon>
        <taxon>Nucleocytoviricota</taxon>
        <taxon>Megaviricetes</taxon>
        <taxon>Imitervirales</taxon>
        <taxon>Mimiviridae</taxon>
        <taxon>environmental samples</taxon>
    </lineage>
</organism>
<dbReference type="SUPFAM" id="SSF57850">
    <property type="entry name" value="RING/U-box"/>
    <property type="match status" value="1"/>
</dbReference>
<dbReference type="PROSITE" id="PS50089">
    <property type="entry name" value="ZF_RING_2"/>
    <property type="match status" value="1"/>
</dbReference>
<evidence type="ECO:0000256" key="3">
    <source>
        <dbReference type="ARBA" id="ARBA00022833"/>
    </source>
</evidence>
<protein>
    <recommendedName>
        <fullName evidence="5">RING-type domain-containing protein</fullName>
    </recommendedName>
</protein>